<dbReference type="Proteomes" id="UP000807504">
    <property type="component" value="Unassembled WGS sequence"/>
</dbReference>
<proteinExistence type="predicted"/>
<name>A0A8T0FZ41_ARGBR</name>
<reference evidence="2" key="2">
    <citation type="submission" date="2020-06" db="EMBL/GenBank/DDBJ databases">
        <authorList>
            <person name="Sheffer M."/>
        </authorList>
    </citation>
    <scope>NUCLEOTIDE SEQUENCE</scope>
</reference>
<gene>
    <name evidence="2" type="ORF">HNY73_000453</name>
</gene>
<protein>
    <submittedName>
        <fullName evidence="2">Uncharacterized protein</fullName>
    </submittedName>
</protein>
<feature type="chain" id="PRO_5035817780" evidence="1">
    <location>
        <begin position="22"/>
        <end position="148"/>
    </location>
</feature>
<feature type="signal peptide" evidence="1">
    <location>
        <begin position="1"/>
        <end position="21"/>
    </location>
</feature>
<comment type="caution">
    <text evidence="2">The sequence shown here is derived from an EMBL/GenBank/DDBJ whole genome shotgun (WGS) entry which is preliminary data.</text>
</comment>
<sequence length="148" mass="15783">MKGFGIICLLVVSSVFVVVQCEEKKPEPKVGEPQFSLNAAGGGNNARNFNAGYNAGVGTRVWESKNKDMSLDLGVNYGRGYARVDGHTFKSPPQYGIGVLCEEKKPEPKVGEPQFSLDAAGGGNNARNFNAGFNAGVGTRVWEAKIKT</sequence>
<reference evidence="2" key="1">
    <citation type="journal article" date="2020" name="bioRxiv">
        <title>Chromosome-level reference genome of the European wasp spider Argiope bruennichi: a resource for studies on range expansion and evolutionary adaptation.</title>
        <authorList>
            <person name="Sheffer M.M."/>
            <person name="Hoppe A."/>
            <person name="Krehenwinkel H."/>
            <person name="Uhl G."/>
            <person name="Kuss A.W."/>
            <person name="Jensen L."/>
            <person name="Jensen C."/>
            <person name="Gillespie R.G."/>
            <person name="Hoff K.J."/>
            <person name="Prost S."/>
        </authorList>
    </citation>
    <scope>NUCLEOTIDE SEQUENCE</scope>
</reference>
<evidence type="ECO:0000256" key="1">
    <source>
        <dbReference type="SAM" id="SignalP"/>
    </source>
</evidence>
<keyword evidence="1" id="KW-0732">Signal</keyword>
<organism evidence="2 3">
    <name type="scientific">Argiope bruennichi</name>
    <name type="common">Wasp spider</name>
    <name type="synonym">Aranea bruennichi</name>
    <dbReference type="NCBI Taxonomy" id="94029"/>
    <lineage>
        <taxon>Eukaryota</taxon>
        <taxon>Metazoa</taxon>
        <taxon>Ecdysozoa</taxon>
        <taxon>Arthropoda</taxon>
        <taxon>Chelicerata</taxon>
        <taxon>Arachnida</taxon>
        <taxon>Araneae</taxon>
        <taxon>Araneomorphae</taxon>
        <taxon>Entelegynae</taxon>
        <taxon>Araneoidea</taxon>
        <taxon>Araneidae</taxon>
        <taxon>Argiope</taxon>
    </lineage>
</organism>
<evidence type="ECO:0000313" key="2">
    <source>
        <dbReference type="EMBL" id="KAF8796022.1"/>
    </source>
</evidence>
<dbReference type="EMBL" id="JABXBU010000001">
    <property type="protein sequence ID" value="KAF8796022.1"/>
    <property type="molecule type" value="Genomic_DNA"/>
</dbReference>
<accession>A0A8T0FZ41</accession>
<evidence type="ECO:0000313" key="3">
    <source>
        <dbReference type="Proteomes" id="UP000807504"/>
    </source>
</evidence>
<dbReference type="AlphaFoldDB" id="A0A8T0FZ41"/>
<keyword evidence="3" id="KW-1185">Reference proteome</keyword>